<dbReference type="NCBIfam" id="NF008502">
    <property type="entry name" value="PRK11412.1"/>
    <property type="match status" value="1"/>
</dbReference>
<evidence type="ECO:0000256" key="6">
    <source>
        <dbReference type="ARBA" id="ARBA00023136"/>
    </source>
</evidence>
<comment type="caution">
    <text evidence="9">The sequence shown here is derived from an EMBL/GenBank/DDBJ whole genome shotgun (WGS) entry which is preliminary data.</text>
</comment>
<comment type="subcellular location">
    <subcellularLocation>
        <location evidence="1">Membrane</location>
        <topology evidence="1">Multi-pass membrane protein</topology>
    </subcellularLocation>
</comment>
<evidence type="ECO:0000256" key="1">
    <source>
        <dbReference type="ARBA" id="ARBA00004141"/>
    </source>
</evidence>
<sequence length="432" mass="46904">MIKQGAVVAFLSPVQWLFFMFANTVVVPISIGAAFQLPPETIEMTIRCSFIFTGISSILQAWVGHRYPLLDSHSGLMWGLMLNMGISASALGIDYATVGGGITTGFLLAGAVTVLIAAFNFISIIQKIINPMVISVYIFLLTFQLIFIFFKGMFKITENGTIDLPVSFVSIGVVIFVALLKIKGGRVFGNFSILIGMVAGWLVYRLIFPSVHPVEGSSSMEFTIFPLGAPNLELGIVFVSFFASLLTLTNSFASIQAAADVYKVKVEKKQYKSSIFLTGIFGVITAIFGLVPFTPFTSTIGFLQSTKLYRRKPFMISGFVFILLGIIPPLAEFLGTMPLTIGNAVLFVAYLQLFGTALNSLKGIFFNSETIFRLAGPVLIGVSLMNIPPALFGSFPVLLQPLITNGLIMGVIISIILEKMVDWNKLTTKLAG</sequence>
<gene>
    <name evidence="9" type="ORF">E2K98_22795</name>
    <name evidence="8" type="ORF">RCG21_09510</name>
</gene>
<dbReference type="AlphaFoldDB" id="A0A4R5VMF1"/>
<feature type="transmembrane region" description="Helical" evidence="7">
    <location>
        <begin position="16"/>
        <end position="37"/>
    </location>
</feature>
<keyword evidence="5 7" id="KW-1133">Transmembrane helix</keyword>
<feature type="transmembrane region" description="Helical" evidence="7">
    <location>
        <begin position="162"/>
        <end position="182"/>
    </location>
</feature>
<feature type="transmembrane region" description="Helical" evidence="7">
    <location>
        <begin position="314"/>
        <end position="331"/>
    </location>
</feature>
<organism evidence="9 10">
    <name type="scientific">Bacillus salipaludis</name>
    <dbReference type="NCBI Taxonomy" id="2547811"/>
    <lineage>
        <taxon>Bacteria</taxon>
        <taxon>Bacillati</taxon>
        <taxon>Bacillota</taxon>
        <taxon>Bacilli</taxon>
        <taxon>Bacillales</taxon>
        <taxon>Bacillaceae</taxon>
        <taxon>Bacillus</taxon>
    </lineage>
</organism>
<evidence type="ECO:0000256" key="5">
    <source>
        <dbReference type="ARBA" id="ARBA00022989"/>
    </source>
</evidence>
<keyword evidence="3" id="KW-0813">Transport</keyword>
<evidence type="ECO:0000256" key="3">
    <source>
        <dbReference type="ARBA" id="ARBA00022448"/>
    </source>
</evidence>
<reference evidence="8" key="2">
    <citation type="submission" date="2023-08" db="EMBL/GenBank/DDBJ databases">
        <title>Nitrogen cycling bacteria in agricultural field soils.</title>
        <authorList>
            <person name="Jang J."/>
        </authorList>
    </citation>
    <scope>NUCLEOTIDE SEQUENCE</scope>
    <source>
        <strain evidence="8">PS3-36</strain>
    </source>
</reference>
<comment type="similarity">
    <text evidence="2">Belongs to the nucleobase:cation symporter-2 (NCS2) (TC 2.A.40) family.</text>
</comment>
<accession>A0A4R5VMF1</accession>
<reference evidence="9 10" key="1">
    <citation type="submission" date="2019-03" db="EMBL/GenBank/DDBJ databases">
        <title>Bacillus niacini sp. nov. a Nicotinate-Metabolizing Mesophile Isolated from Soil.</title>
        <authorList>
            <person name="Zhang G."/>
        </authorList>
    </citation>
    <scope>NUCLEOTIDE SEQUENCE [LARGE SCALE GENOMIC DNA]</scope>
    <source>
        <strain evidence="9 10">WN066</strain>
    </source>
</reference>
<dbReference type="PANTHER" id="PTHR42810">
    <property type="entry name" value="PURINE PERMEASE C1399.01C-RELATED"/>
    <property type="match status" value="1"/>
</dbReference>
<evidence type="ECO:0000256" key="4">
    <source>
        <dbReference type="ARBA" id="ARBA00022692"/>
    </source>
</evidence>
<evidence type="ECO:0000313" key="9">
    <source>
        <dbReference type="EMBL" id="TDK58476.1"/>
    </source>
</evidence>
<proteinExistence type="inferred from homology"/>
<feature type="transmembrane region" description="Helical" evidence="7">
    <location>
        <begin position="188"/>
        <end position="208"/>
    </location>
</feature>
<keyword evidence="11" id="KW-1185">Reference proteome</keyword>
<dbReference type="NCBIfam" id="NF037981">
    <property type="entry name" value="NCS2_1"/>
    <property type="match status" value="1"/>
</dbReference>
<dbReference type="Proteomes" id="UP000295132">
    <property type="component" value="Unassembled WGS sequence"/>
</dbReference>
<keyword evidence="6 7" id="KW-0472">Membrane</keyword>
<feature type="transmembrane region" description="Helical" evidence="7">
    <location>
        <begin position="132"/>
        <end position="150"/>
    </location>
</feature>
<dbReference type="EMBL" id="JAVGVR010000001">
    <property type="protein sequence ID" value="MDQ6596609.1"/>
    <property type="molecule type" value="Genomic_DNA"/>
</dbReference>
<feature type="transmembrane region" description="Helical" evidence="7">
    <location>
        <begin position="229"/>
        <end position="253"/>
    </location>
</feature>
<dbReference type="Pfam" id="PF00860">
    <property type="entry name" value="Xan_ur_permease"/>
    <property type="match status" value="1"/>
</dbReference>
<feature type="transmembrane region" description="Helical" evidence="7">
    <location>
        <begin position="273"/>
        <end position="293"/>
    </location>
</feature>
<dbReference type="GO" id="GO:0042907">
    <property type="term" value="F:xanthine transmembrane transporter activity"/>
    <property type="evidence" value="ECO:0007669"/>
    <property type="project" value="TreeGrafter"/>
</dbReference>
<protein>
    <submittedName>
        <fullName evidence="9">Uracil/xanthine transporter</fullName>
    </submittedName>
</protein>
<feature type="transmembrane region" description="Helical" evidence="7">
    <location>
        <begin position="75"/>
        <end position="93"/>
    </location>
</feature>
<evidence type="ECO:0000313" key="10">
    <source>
        <dbReference type="Proteomes" id="UP000295132"/>
    </source>
</evidence>
<evidence type="ECO:0000256" key="2">
    <source>
        <dbReference type="ARBA" id="ARBA00008821"/>
    </source>
</evidence>
<feature type="transmembrane region" description="Helical" evidence="7">
    <location>
        <begin position="337"/>
        <end position="358"/>
    </location>
</feature>
<keyword evidence="4 7" id="KW-0812">Transmembrane</keyword>
<dbReference type="GO" id="GO:0005886">
    <property type="term" value="C:plasma membrane"/>
    <property type="evidence" value="ECO:0007669"/>
    <property type="project" value="TreeGrafter"/>
</dbReference>
<evidence type="ECO:0000256" key="7">
    <source>
        <dbReference type="SAM" id="Phobius"/>
    </source>
</evidence>
<dbReference type="RefSeq" id="WP_133338276.1">
    <property type="nucleotide sequence ID" value="NZ_JAVGVR010000001.1"/>
</dbReference>
<feature type="transmembrane region" description="Helical" evidence="7">
    <location>
        <begin position="105"/>
        <end position="126"/>
    </location>
</feature>
<dbReference type="EMBL" id="SMYO01000013">
    <property type="protein sequence ID" value="TDK58476.1"/>
    <property type="molecule type" value="Genomic_DNA"/>
</dbReference>
<evidence type="ECO:0000313" key="11">
    <source>
        <dbReference type="Proteomes" id="UP001178888"/>
    </source>
</evidence>
<feature type="transmembrane region" description="Helical" evidence="7">
    <location>
        <begin position="398"/>
        <end position="417"/>
    </location>
</feature>
<feature type="transmembrane region" description="Helical" evidence="7">
    <location>
        <begin position="44"/>
        <end position="63"/>
    </location>
</feature>
<evidence type="ECO:0000313" key="8">
    <source>
        <dbReference type="EMBL" id="MDQ6596609.1"/>
    </source>
</evidence>
<dbReference type="PANTHER" id="PTHR42810:SF6">
    <property type="entry name" value="PURINE PERMEASE YBBY-RELATED"/>
    <property type="match status" value="1"/>
</dbReference>
<name>A0A4R5VMF1_9BACI</name>
<dbReference type="Proteomes" id="UP001178888">
    <property type="component" value="Unassembled WGS sequence"/>
</dbReference>
<dbReference type="InterPro" id="IPR006043">
    <property type="entry name" value="NCS2"/>
</dbReference>